<sequence>MVKSFYAGLMHQFVTKGGYFMIIGKNFRIEKESNSESNIINFIGELDLSKAPEFKAAADPLLQDKDRRLVLNMKELSNMDRTGLGVILPIIKTRHSLQAPLAVEDIPPKIQKLFDITGMIPFLTAVTNTVK</sequence>
<dbReference type="InterPro" id="IPR003658">
    <property type="entry name" value="Anti-sigma_ant"/>
</dbReference>
<dbReference type="PROSITE" id="PS50801">
    <property type="entry name" value="STAS"/>
    <property type="match status" value="1"/>
</dbReference>
<name>V9W6H9_9BACL</name>
<accession>V9W6H9</accession>
<dbReference type="Pfam" id="PF01740">
    <property type="entry name" value="STAS"/>
    <property type="match status" value="1"/>
</dbReference>
<dbReference type="AlphaFoldDB" id="V9W6H9"/>
<keyword evidence="5" id="KW-1185">Reference proteome</keyword>
<dbReference type="HOGENOM" id="CLU_115403_9_3_9"/>
<dbReference type="PANTHER" id="PTHR33495">
    <property type="entry name" value="ANTI-SIGMA FACTOR ANTAGONIST TM_1081-RELATED-RELATED"/>
    <property type="match status" value="1"/>
</dbReference>
<evidence type="ECO:0000313" key="5">
    <source>
        <dbReference type="Proteomes" id="UP000029431"/>
    </source>
</evidence>
<organism evidence="4 5">
    <name type="scientific">Paenibacillus larvae subsp. larvae DSM 25430</name>
    <dbReference type="NCBI Taxonomy" id="697284"/>
    <lineage>
        <taxon>Bacteria</taxon>
        <taxon>Bacillati</taxon>
        <taxon>Bacillota</taxon>
        <taxon>Bacilli</taxon>
        <taxon>Bacillales</taxon>
        <taxon>Paenibacillaceae</taxon>
        <taxon>Paenibacillus</taxon>
    </lineage>
</organism>
<dbReference type="NCBIfam" id="TIGR00377">
    <property type="entry name" value="ant_ant_sig"/>
    <property type="match status" value="1"/>
</dbReference>
<dbReference type="Gene3D" id="3.30.750.24">
    <property type="entry name" value="STAS domain"/>
    <property type="match status" value="1"/>
</dbReference>
<evidence type="ECO:0000256" key="2">
    <source>
        <dbReference type="RuleBase" id="RU003749"/>
    </source>
</evidence>
<dbReference type="KEGG" id="plv:ERIC2_c14300"/>
<dbReference type="InterPro" id="IPR036513">
    <property type="entry name" value="STAS_dom_sf"/>
</dbReference>
<protein>
    <recommendedName>
        <fullName evidence="2">Anti-sigma factor antagonist</fullName>
    </recommendedName>
</protein>
<gene>
    <name evidence="4" type="ORF">ERIC2_c14300</name>
</gene>
<evidence type="ECO:0000313" key="4">
    <source>
        <dbReference type="EMBL" id="AHD05255.1"/>
    </source>
</evidence>
<dbReference type="eggNOG" id="COG1366">
    <property type="taxonomic scope" value="Bacteria"/>
</dbReference>
<feature type="domain" description="STAS" evidence="3">
    <location>
        <begin position="27"/>
        <end position="131"/>
    </location>
</feature>
<dbReference type="GO" id="GO:0043856">
    <property type="term" value="F:anti-sigma factor antagonist activity"/>
    <property type="evidence" value="ECO:0007669"/>
    <property type="project" value="InterPro"/>
</dbReference>
<dbReference type="SUPFAM" id="SSF52091">
    <property type="entry name" value="SpoIIaa-like"/>
    <property type="match status" value="1"/>
</dbReference>
<reference evidence="4 5" key="1">
    <citation type="journal article" date="2014" name="PLoS ONE">
        <title>How to Kill the Honey Bee Larva: Genomic Potential and Virulence Mechanisms of Paenibacillus larvae.</title>
        <authorList>
            <person name="Djukic M."/>
            <person name="Brzuszkiewicz E."/>
            <person name="Funfhaus A."/>
            <person name="Voss J."/>
            <person name="Gollnow K."/>
            <person name="Poppinga L."/>
            <person name="Liesegang H."/>
            <person name="Garcia-Gonzalez E."/>
            <person name="Genersch E."/>
            <person name="Daniel R."/>
        </authorList>
    </citation>
    <scope>NUCLEOTIDE SEQUENCE [LARGE SCALE GENOMIC DNA]</scope>
    <source>
        <strain evidence="4 5">DSM 25430</strain>
    </source>
</reference>
<dbReference type="EMBL" id="CP003355">
    <property type="protein sequence ID" value="AHD05255.1"/>
    <property type="molecule type" value="Genomic_DNA"/>
</dbReference>
<dbReference type="PATRIC" id="fig|697284.3.peg.1363"/>
<dbReference type="InterPro" id="IPR002645">
    <property type="entry name" value="STAS_dom"/>
</dbReference>
<dbReference type="Proteomes" id="UP000029431">
    <property type="component" value="Chromosome"/>
</dbReference>
<dbReference type="CDD" id="cd07043">
    <property type="entry name" value="STAS_anti-anti-sigma_factors"/>
    <property type="match status" value="1"/>
</dbReference>
<evidence type="ECO:0000256" key="1">
    <source>
        <dbReference type="ARBA" id="ARBA00009013"/>
    </source>
</evidence>
<proteinExistence type="inferred from homology"/>
<comment type="similarity">
    <text evidence="1 2">Belongs to the anti-sigma-factor antagonist family.</text>
</comment>
<evidence type="ECO:0000259" key="3">
    <source>
        <dbReference type="PROSITE" id="PS50801"/>
    </source>
</evidence>